<name>A0AB35XFD7_9ENTR</name>
<proteinExistence type="predicted"/>
<keyword evidence="2" id="KW-1185">Reference proteome</keyword>
<sequence>MVTEQMHYEFLKANYRHDRFEGRNGNGWDKDYSACIARSSLQALESHGYTCISQHESKTGDAIWYDRNLHTATYSEMKRKYGV</sequence>
<reference evidence="1 2" key="1">
    <citation type="submission" date="2023-10" db="EMBL/GenBank/DDBJ databases">
        <title>Wastewater isolates of ESBL- and carbapenemase-producing Gram-negative bacteria from New Zealand.</title>
        <authorList>
            <person name="Straub C."/>
            <person name="Weaver L."/>
            <person name="Cornelius A."/>
            <person name="Mcgill E."/>
            <person name="Dyet K."/>
            <person name="White L."/>
            <person name="Pattis I."/>
        </authorList>
    </citation>
    <scope>NUCLEOTIDE SEQUENCE [LARGE SCALE GENOMIC DNA]</scope>
    <source>
        <strain evidence="1 2">ESBL09</strain>
    </source>
</reference>
<gene>
    <name evidence="1" type="ORF">V4836_26280</name>
</gene>
<evidence type="ECO:0000313" key="2">
    <source>
        <dbReference type="Proteomes" id="UP001331691"/>
    </source>
</evidence>
<dbReference type="AlphaFoldDB" id="A0AB35XFD7"/>
<evidence type="ECO:0000313" key="1">
    <source>
        <dbReference type="EMBL" id="MEE9657564.1"/>
    </source>
</evidence>
<organism evidence="1 2">
    <name type="scientific">Kluyvera ascorbata</name>
    <dbReference type="NCBI Taxonomy" id="51288"/>
    <lineage>
        <taxon>Bacteria</taxon>
        <taxon>Pseudomonadati</taxon>
        <taxon>Pseudomonadota</taxon>
        <taxon>Gammaproteobacteria</taxon>
        <taxon>Enterobacterales</taxon>
        <taxon>Enterobacteriaceae</taxon>
        <taxon>Kluyvera</taxon>
    </lineage>
</organism>
<dbReference type="RefSeq" id="WP_283669597.1">
    <property type="nucleotide sequence ID" value="NZ_JAZKKV010000004.1"/>
</dbReference>
<dbReference type="EMBL" id="JAZKKV010000004">
    <property type="protein sequence ID" value="MEE9657564.1"/>
    <property type="molecule type" value="Genomic_DNA"/>
</dbReference>
<protein>
    <submittedName>
        <fullName evidence="1">Uncharacterized protein</fullName>
    </submittedName>
</protein>
<comment type="caution">
    <text evidence="1">The sequence shown here is derived from an EMBL/GenBank/DDBJ whole genome shotgun (WGS) entry which is preliminary data.</text>
</comment>
<accession>A0AB35XFD7</accession>
<dbReference type="Proteomes" id="UP001331691">
    <property type="component" value="Unassembled WGS sequence"/>
</dbReference>